<evidence type="ECO:0000256" key="10">
    <source>
        <dbReference type="SAM" id="Phobius"/>
    </source>
</evidence>
<evidence type="ECO:0000256" key="5">
    <source>
        <dbReference type="ARBA" id="ARBA00022692"/>
    </source>
</evidence>
<evidence type="ECO:0000256" key="6">
    <source>
        <dbReference type="ARBA" id="ARBA00022989"/>
    </source>
</evidence>
<sequence>MLVNLLVFALGAMLGSFLNVCIYRLPREESVIFPASHCPKCGRNILPLDNIPVLSWLILGGKCRFCKEKISARYPLVELITAVSIFLLYQKFGLTSDLFFFSVFASVLIVGFFTDLAEQIIPDEIVIVGLIAGFSRALLNGSFFDSLFGAASGFAVFFIIEKLAKIIFKKEGLGFGDVKLAAMLGAFLGAAGFWHTFVAAYVLGAIVSVFLLVLKIKKMGDYIPFGPFLIIGALLVLAIGW</sequence>
<dbReference type="Pfam" id="PF01478">
    <property type="entry name" value="Peptidase_A24"/>
    <property type="match status" value="1"/>
</dbReference>
<dbReference type="EC" id="2.1.1.-" evidence="9"/>
<organism evidence="13 14">
    <name type="scientific">candidate division WOR-1 bacterium RIFOXYC2_FULL_46_14</name>
    <dbReference type="NCBI Taxonomy" id="1802587"/>
    <lineage>
        <taxon>Bacteria</taxon>
        <taxon>Bacillati</taxon>
        <taxon>Saganbacteria</taxon>
    </lineage>
</organism>
<name>A0A1F4U6M1_UNCSA</name>
<feature type="transmembrane region" description="Helical" evidence="10">
    <location>
        <begin position="180"/>
        <end position="213"/>
    </location>
</feature>
<accession>A0A1F4U6M1</accession>
<keyword evidence="5 9" id="KW-0812">Transmembrane</keyword>
<dbReference type="PRINTS" id="PR00864">
    <property type="entry name" value="PREPILNPTASE"/>
</dbReference>
<dbReference type="GO" id="GO:0005886">
    <property type="term" value="C:plasma membrane"/>
    <property type="evidence" value="ECO:0007669"/>
    <property type="project" value="UniProtKB-SubCell"/>
</dbReference>
<reference evidence="13 14" key="1">
    <citation type="journal article" date="2016" name="Nat. Commun.">
        <title>Thousands of microbial genomes shed light on interconnected biogeochemical processes in an aquifer system.</title>
        <authorList>
            <person name="Anantharaman K."/>
            <person name="Brown C.T."/>
            <person name="Hug L.A."/>
            <person name="Sharon I."/>
            <person name="Castelle C.J."/>
            <person name="Probst A.J."/>
            <person name="Thomas B.C."/>
            <person name="Singh A."/>
            <person name="Wilkins M.J."/>
            <person name="Karaoz U."/>
            <person name="Brodie E.L."/>
            <person name="Williams K.H."/>
            <person name="Hubbard S.S."/>
            <person name="Banfield J.F."/>
        </authorList>
    </citation>
    <scope>NUCLEOTIDE SEQUENCE [LARGE SCALE GENOMIC DNA]</scope>
</reference>
<evidence type="ECO:0000259" key="12">
    <source>
        <dbReference type="Pfam" id="PF06750"/>
    </source>
</evidence>
<feature type="transmembrane region" description="Helical" evidence="10">
    <location>
        <begin position="74"/>
        <end position="92"/>
    </location>
</feature>
<evidence type="ECO:0000256" key="8">
    <source>
        <dbReference type="RuleBase" id="RU003793"/>
    </source>
</evidence>
<dbReference type="EMBL" id="MEUJ01000003">
    <property type="protein sequence ID" value="OGC40615.1"/>
    <property type="molecule type" value="Genomic_DNA"/>
</dbReference>
<evidence type="ECO:0000256" key="9">
    <source>
        <dbReference type="RuleBase" id="RU003794"/>
    </source>
</evidence>
<evidence type="ECO:0000313" key="13">
    <source>
        <dbReference type="EMBL" id="OGC40615.1"/>
    </source>
</evidence>
<dbReference type="Proteomes" id="UP000179242">
    <property type="component" value="Unassembled WGS sequence"/>
</dbReference>
<dbReference type="GO" id="GO:0004190">
    <property type="term" value="F:aspartic-type endopeptidase activity"/>
    <property type="evidence" value="ECO:0007669"/>
    <property type="project" value="UniProtKB-EC"/>
</dbReference>
<dbReference type="Pfam" id="PF06750">
    <property type="entry name" value="A24_N_bact"/>
    <property type="match status" value="1"/>
</dbReference>
<evidence type="ECO:0000259" key="11">
    <source>
        <dbReference type="Pfam" id="PF01478"/>
    </source>
</evidence>
<dbReference type="EC" id="3.4.23.43" evidence="9"/>
<comment type="caution">
    <text evidence="13">The sequence shown here is derived from an EMBL/GenBank/DDBJ whole genome shotgun (WGS) entry which is preliminary data.</text>
</comment>
<keyword evidence="9" id="KW-0378">Hydrolase</keyword>
<keyword evidence="4" id="KW-0997">Cell inner membrane</keyword>
<keyword evidence="9" id="KW-0808">Transferase</keyword>
<gene>
    <name evidence="13" type="ORF">A2438_06340</name>
</gene>
<evidence type="ECO:0000256" key="2">
    <source>
        <dbReference type="ARBA" id="ARBA00005801"/>
    </source>
</evidence>
<dbReference type="InterPro" id="IPR014032">
    <property type="entry name" value="Peptidase_A24A_bac"/>
</dbReference>
<comment type="catalytic activity">
    <reaction evidence="9">
        <text>Typically cleaves a -Gly-|-Phe- bond to release an N-terminal, basic peptide of 5-8 residues from type IV prepilin, and then N-methylates the new N-terminal amino group, the methyl donor being S-adenosyl-L-methionine.</text>
        <dbReference type="EC" id="3.4.23.43"/>
    </reaction>
</comment>
<keyword evidence="7 10" id="KW-0472">Membrane</keyword>
<feature type="transmembrane region" description="Helical" evidence="10">
    <location>
        <begin position="6"/>
        <end position="25"/>
    </location>
</feature>
<comment type="function">
    <text evidence="9">Plays an essential role in type IV pili and type II pseudopili formation by proteolytically removing the leader sequence from substrate proteins and subsequently monomethylating the alpha-amino group of the newly exposed N-terminal phenylalanine.</text>
</comment>
<keyword evidence="6 10" id="KW-1133">Transmembrane helix</keyword>
<dbReference type="GO" id="GO:0032259">
    <property type="term" value="P:methylation"/>
    <property type="evidence" value="ECO:0007669"/>
    <property type="project" value="UniProtKB-KW"/>
</dbReference>
<evidence type="ECO:0000256" key="7">
    <source>
        <dbReference type="ARBA" id="ARBA00023136"/>
    </source>
</evidence>
<evidence type="ECO:0000256" key="3">
    <source>
        <dbReference type="ARBA" id="ARBA00022475"/>
    </source>
</evidence>
<protein>
    <recommendedName>
        <fullName evidence="9">Prepilin leader peptidase/N-methyltransferase</fullName>
        <ecNumber evidence="9">2.1.1.-</ecNumber>
        <ecNumber evidence="9">3.4.23.43</ecNumber>
    </recommendedName>
</protein>
<comment type="similarity">
    <text evidence="2 8">Belongs to the peptidase A24 family.</text>
</comment>
<feature type="domain" description="Prepilin type IV endopeptidase peptidase" evidence="11">
    <location>
        <begin position="103"/>
        <end position="208"/>
    </location>
</feature>
<dbReference type="InterPro" id="IPR050882">
    <property type="entry name" value="Prepilin_peptidase/N-MTase"/>
</dbReference>
<dbReference type="PANTHER" id="PTHR30487">
    <property type="entry name" value="TYPE 4 PREPILIN-LIKE PROTEINS LEADER PEPTIDE-PROCESSING ENZYME"/>
    <property type="match status" value="1"/>
</dbReference>
<proteinExistence type="inferred from homology"/>
<comment type="subcellular location">
    <subcellularLocation>
        <location evidence="1">Cell inner membrane</location>
        <topology evidence="1">Multi-pass membrane protein</topology>
    </subcellularLocation>
    <subcellularLocation>
        <location evidence="9">Cell membrane</location>
        <topology evidence="9">Multi-pass membrane protein</topology>
    </subcellularLocation>
</comment>
<feature type="domain" description="Prepilin peptidase A24 N-terminal" evidence="12">
    <location>
        <begin position="10"/>
        <end position="92"/>
    </location>
</feature>
<evidence type="ECO:0000313" key="14">
    <source>
        <dbReference type="Proteomes" id="UP000179242"/>
    </source>
</evidence>
<dbReference type="GO" id="GO:0008168">
    <property type="term" value="F:methyltransferase activity"/>
    <property type="evidence" value="ECO:0007669"/>
    <property type="project" value="UniProtKB-KW"/>
</dbReference>
<feature type="transmembrane region" description="Helical" evidence="10">
    <location>
        <begin position="222"/>
        <end position="240"/>
    </location>
</feature>
<feature type="transmembrane region" description="Helical" evidence="10">
    <location>
        <begin position="98"/>
        <end position="117"/>
    </location>
</feature>
<dbReference type="PANTHER" id="PTHR30487:SF0">
    <property type="entry name" value="PREPILIN LEADER PEPTIDASE_N-METHYLTRANSFERASE-RELATED"/>
    <property type="match status" value="1"/>
</dbReference>
<keyword evidence="9" id="KW-0511">Multifunctional enzyme</keyword>
<evidence type="ECO:0000256" key="4">
    <source>
        <dbReference type="ARBA" id="ARBA00022519"/>
    </source>
</evidence>
<dbReference type="InterPro" id="IPR010627">
    <property type="entry name" value="Prepilin_pept_A24_N"/>
</dbReference>
<dbReference type="Gene3D" id="1.20.120.1220">
    <property type="match status" value="1"/>
</dbReference>
<dbReference type="GO" id="GO:0006465">
    <property type="term" value="P:signal peptide processing"/>
    <property type="evidence" value="ECO:0007669"/>
    <property type="project" value="TreeGrafter"/>
</dbReference>
<dbReference type="AlphaFoldDB" id="A0A1F4U6M1"/>
<feature type="transmembrane region" description="Helical" evidence="10">
    <location>
        <begin position="138"/>
        <end position="160"/>
    </location>
</feature>
<keyword evidence="9" id="KW-0645">Protease</keyword>
<keyword evidence="9" id="KW-0489">Methyltransferase</keyword>
<evidence type="ECO:0000256" key="1">
    <source>
        <dbReference type="ARBA" id="ARBA00004429"/>
    </source>
</evidence>
<dbReference type="InterPro" id="IPR000045">
    <property type="entry name" value="Prepilin_IV_endopep_pep"/>
</dbReference>
<keyword evidence="3" id="KW-1003">Cell membrane</keyword>